<organism evidence="2 3">
    <name type="scientific">Pseudobutyrivibrio ruminis</name>
    <dbReference type="NCBI Taxonomy" id="46206"/>
    <lineage>
        <taxon>Bacteria</taxon>
        <taxon>Bacillati</taxon>
        <taxon>Bacillota</taxon>
        <taxon>Clostridia</taxon>
        <taxon>Lachnospirales</taxon>
        <taxon>Lachnospiraceae</taxon>
        <taxon>Pseudobutyrivibrio</taxon>
    </lineage>
</organism>
<accession>A0A2G3E907</accession>
<name>A0A2G3E907_9FIRM</name>
<keyword evidence="1" id="KW-0812">Transmembrane</keyword>
<evidence type="ECO:0000313" key="2">
    <source>
        <dbReference type="EMBL" id="PHU39779.1"/>
    </source>
</evidence>
<reference evidence="2" key="1">
    <citation type="submission" date="2017-10" db="EMBL/GenBank/DDBJ databases">
        <title>Resolving the taxonomy of Roseburia spp., Eubacterium rectale and Agathobacter spp. through phylogenomic analysis.</title>
        <authorList>
            <person name="Sheridan P.O."/>
            <person name="Walker A.W."/>
            <person name="Duncan S.H."/>
            <person name="Scott K.P."/>
            <person name="Toole P.W.O."/>
            <person name="Luis P."/>
            <person name="Flint H.J."/>
        </authorList>
    </citation>
    <scope>NUCLEOTIDE SEQUENCE [LARGE SCALE GENOMIC DNA]</scope>
    <source>
        <strain evidence="2">JK10</strain>
    </source>
</reference>
<keyword evidence="1" id="KW-1133">Transmembrane helix</keyword>
<keyword evidence="1" id="KW-0472">Membrane</keyword>
<keyword evidence="3" id="KW-1185">Reference proteome</keyword>
<gene>
    <name evidence="2" type="ORF">CSX00_09460</name>
</gene>
<comment type="caution">
    <text evidence="2">The sequence shown here is derived from an EMBL/GenBank/DDBJ whole genome shotgun (WGS) entry which is preliminary data.</text>
</comment>
<dbReference type="Proteomes" id="UP000224317">
    <property type="component" value="Unassembled WGS sequence"/>
</dbReference>
<sequence>MLHMFSCYYYFKSSAVSHDGGLLSAYGSSILFTLSEIKQLINDPQNAFFIILTNVGFPIIAYVVCCRTKRKNKTIEIRGFNQAWLMYLISYSEKIFLTESGDRATHGNYAWGSYFFCSVLHIVALSEMIKLYKIGLIRKKVMYGTVSIFVLEVISGVSYFIYSVNGGEFIL</sequence>
<protein>
    <submittedName>
        <fullName evidence="2">Uncharacterized protein</fullName>
    </submittedName>
</protein>
<feature type="transmembrane region" description="Helical" evidence="1">
    <location>
        <begin position="141"/>
        <end position="162"/>
    </location>
</feature>
<dbReference type="EMBL" id="PDYH01000037">
    <property type="protein sequence ID" value="PHU39779.1"/>
    <property type="molecule type" value="Genomic_DNA"/>
</dbReference>
<evidence type="ECO:0000256" key="1">
    <source>
        <dbReference type="SAM" id="Phobius"/>
    </source>
</evidence>
<dbReference type="AlphaFoldDB" id="A0A2G3E907"/>
<evidence type="ECO:0000313" key="3">
    <source>
        <dbReference type="Proteomes" id="UP000224317"/>
    </source>
</evidence>
<feature type="transmembrane region" description="Helical" evidence="1">
    <location>
        <begin position="47"/>
        <end position="65"/>
    </location>
</feature>
<proteinExistence type="predicted"/>